<keyword evidence="3 4" id="KW-0413">Isomerase</keyword>
<evidence type="ECO:0000256" key="4">
    <source>
        <dbReference type="HAMAP-Rule" id="MF_00171"/>
    </source>
</evidence>
<dbReference type="eggNOG" id="COG0101">
    <property type="taxonomic scope" value="Bacteria"/>
</dbReference>
<reference evidence="10" key="2">
    <citation type="submission" date="2012-03" db="EMBL/GenBank/DDBJ databases">
        <title>Complete genome sequence of Flavobacterium indicum GPTSA100-9T, isolated from warm spring water.</title>
        <authorList>
            <person name="Barbier P."/>
            <person name="Houel A."/>
            <person name="Loux V."/>
            <person name="Poulain J."/>
            <person name="Bernardet J.-F."/>
            <person name="Touchon M."/>
            <person name="Duchaud E."/>
        </authorList>
    </citation>
    <scope>NUCLEOTIDE SEQUENCE [LARGE SCALE GENOMIC DNA]</scope>
    <source>
        <strain evidence="10">DSM 17447 / CIP 109464 / GPTSA100-9</strain>
    </source>
</reference>
<dbReference type="SUPFAM" id="SSF55120">
    <property type="entry name" value="Pseudouridine synthase"/>
    <property type="match status" value="1"/>
</dbReference>
<dbReference type="Pfam" id="PF01416">
    <property type="entry name" value="PseudoU_synth_1"/>
    <property type="match status" value="2"/>
</dbReference>
<dbReference type="Gene3D" id="3.30.70.580">
    <property type="entry name" value="Pseudouridine synthase I, catalytic domain, N-terminal subdomain"/>
    <property type="match status" value="1"/>
</dbReference>
<dbReference type="InterPro" id="IPR020095">
    <property type="entry name" value="PsdUridine_synth_TruA_C"/>
</dbReference>
<evidence type="ECO:0000256" key="3">
    <source>
        <dbReference type="ARBA" id="ARBA00023235"/>
    </source>
</evidence>
<comment type="catalytic activity">
    <reaction evidence="4 7">
        <text>uridine(38/39/40) in tRNA = pseudouridine(38/39/40) in tRNA</text>
        <dbReference type="Rhea" id="RHEA:22376"/>
        <dbReference type="Rhea" id="RHEA-COMP:10085"/>
        <dbReference type="Rhea" id="RHEA-COMP:10087"/>
        <dbReference type="ChEBI" id="CHEBI:65314"/>
        <dbReference type="ChEBI" id="CHEBI:65315"/>
        <dbReference type="EC" id="5.4.99.12"/>
    </reaction>
</comment>
<evidence type="ECO:0000256" key="5">
    <source>
        <dbReference type="PIRSR" id="PIRSR001430-1"/>
    </source>
</evidence>
<evidence type="ECO:0000256" key="6">
    <source>
        <dbReference type="PIRSR" id="PIRSR001430-2"/>
    </source>
</evidence>
<dbReference type="PATRIC" id="fig|1094466.5.peg.1452"/>
<comment type="function">
    <text evidence="4">Formation of pseudouridine at positions 38, 39 and 40 in the anticodon stem and loop of transfer RNAs.</text>
</comment>
<dbReference type="Proteomes" id="UP000007599">
    <property type="component" value="Chromosome I"/>
</dbReference>
<dbReference type="Gene3D" id="3.30.70.660">
    <property type="entry name" value="Pseudouridine synthase I, catalytic domain, C-terminal subdomain"/>
    <property type="match status" value="1"/>
</dbReference>
<dbReference type="InterPro" id="IPR020097">
    <property type="entry name" value="PsdUridine_synth_TruA_a/b_dom"/>
</dbReference>
<dbReference type="PIRSF" id="PIRSF001430">
    <property type="entry name" value="tRNA_psdUrid_synth"/>
    <property type="match status" value="1"/>
</dbReference>
<dbReference type="EMBL" id="HE774682">
    <property type="protein sequence ID" value="CCG53434.1"/>
    <property type="molecule type" value="Genomic_DNA"/>
</dbReference>
<gene>
    <name evidence="4 9" type="primary">truA</name>
    <name evidence="9" type="ordered locus">KQS_07380</name>
</gene>
<name>H8XQY6_FLAIG</name>
<dbReference type="GO" id="GO:0160147">
    <property type="term" value="F:tRNA pseudouridine(38-40) synthase activity"/>
    <property type="evidence" value="ECO:0007669"/>
    <property type="project" value="UniProtKB-EC"/>
</dbReference>
<reference evidence="9 10" key="1">
    <citation type="journal article" date="2012" name="J. Bacteriol.">
        <title>Complete Genome Sequence of Flavobacterium indicum GPSTA100-9T, Isolated from Warm Spring Water.</title>
        <authorList>
            <person name="Barbier P."/>
            <person name="Houel A."/>
            <person name="Loux V."/>
            <person name="Poulain J."/>
            <person name="Bernardet J.F."/>
            <person name="Touchon M."/>
            <person name="Duchaud E."/>
        </authorList>
    </citation>
    <scope>NUCLEOTIDE SEQUENCE [LARGE SCALE GENOMIC DNA]</scope>
    <source>
        <strain evidence="10">DSM 17447 / CIP 109464 / GPTSA100-9</strain>
    </source>
</reference>
<dbReference type="InterPro" id="IPR001406">
    <property type="entry name" value="PsdUridine_synth_TruA"/>
</dbReference>
<keyword evidence="10" id="KW-1185">Reference proteome</keyword>
<feature type="domain" description="Pseudouridine synthase I TruA alpha/beta" evidence="8">
    <location>
        <begin position="38"/>
        <end position="133"/>
    </location>
</feature>
<organism evidence="9 10">
    <name type="scientific">Flavobacterium indicum (strain DSM 17447 / CIP 109464 / GPTSA100-9)</name>
    <dbReference type="NCBI Taxonomy" id="1094466"/>
    <lineage>
        <taxon>Bacteria</taxon>
        <taxon>Pseudomonadati</taxon>
        <taxon>Bacteroidota</taxon>
        <taxon>Flavobacteriia</taxon>
        <taxon>Flavobacteriales</taxon>
        <taxon>Flavobacteriaceae</taxon>
        <taxon>Flavobacterium</taxon>
    </lineage>
</organism>
<dbReference type="PANTHER" id="PTHR11142:SF0">
    <property type="entry name" value="TRNA PSEUDOURIDINE SYNTHASE-LIKE 1"/>
    <property type="match status" value="1"/>
</dbReference>
<dbReference type="HOGENOM" id="CLU_014673_0_1_10"/>
<evidence type="ECO:0000256" key="7">
    <source>
        <dbReference type="RuleBase" id="RU003792"/>
    </source>
</evidence>
<sequence length="275" mass="32091">MPQIYVFINKLRIEIAIHFCKFAFLNKLHTLRYFIEFAYNGKNYFGFQVQPDVISVQETLDKALSLLLRQKIEIVGAGRTDSGVHAKQMFAHFDAIEIEDIPKLIQRLNSFLPIDIVVFNIHIVHEDAHARFDAISRKYEYYIHTFKDVFINEGSWYVHHKLDVDKMNEAAKILLEYTDFECFSKVHTDVKTFNCALSEAFWKQNENQIIFTISADRFLRNMVRAIVGTLINVGLNKLSINDFRKIIESKNRSKAGFSVPAHGLYLVEVKYPYIK</sequence>
<dbReference type="GO" id="GO:0031119">
    <property type="term" value="P:tRNA pseudouridine synthesis"/>
    <property type="evidence" value="ECO:0007669"/>
    <property type="project" value="UniProtKB-UniRule"/>
</dbReference>
<comment type="similarity">
    <text evidence="1 4 7">Belongs to the tRNA pseudouridine synthase TruA family.</text>
</comment>
<dbReference type="EC" id="5.4.99.12" evidence="4"/>
<dbReference type="CDD" id="cd02570">
    <property type="entry name" value="PseudoU_synth_EcTruA"/>
    <property type="match status" value="1"/>
</dbReference>
<dbReference type="InterPro" id="IPR020103">
    <property type="entry name" value="PsdUridine_synth_cat_dom_sf"/>
</dbReference>
<feature type="active site" description="Nucleophile" evidence="4 5">
    <location>
        <position position="81"/>
    </location>
</feature>
<feature type="binding site" evidence="4 6">
    <location>
        <position position="139"/>
    </location>
    <ligand>
        <name>substrate</name>
    </ligand>
</feature>
<evidence type="ECO:0000259" key="8">
    <source>
        <dbReference type="Pfam" id="PF01416"/>
    </source>
</evidence>
<dbReference type="NCBIfam" id="TIGR00071">
    <property type="entry name" value="hisT_truA"/>
    <property type="match status" value="1"/>
</dbReference>
<comment type="subunit">
    <text evidence="4">Homodimer.</text>
</comment>
<feature type="domain" description="Pseudouridine synthase I TruA alpha/beta" evidence="8">
    <location>
        <begin position="177"/>
        <end position="272"/>
    </location>
</feature>
<protein>
    <recommendedName>
        <fullName evidence="4">tRNA pseudouridine synthase A</fullName>
        <ecNumber evidence="4">5.4.99.12</ecNumber>
    </recommendedName>
    <alternativeName>
        <fullName evidence="4">tRNA pseudouridine(38-40) synthase</fullName>
    </alternativeName>
    <alternativeName>
        <fullName evidence="4">tRNA pseudouridylate synthase I</fullName>
    </alternativeName>
    <alternativeName>
        <fullName evidence="4">tRNA-uridine isomerase I</fullName>
    </alternativeName>
</protein>
<dbReference type="KEGG" id="fin:KQS_07380"/>
<proteinExistence type="inferred from homology"/>
<evidence type="ECO:0000256" key="1">
    <source>
        <dbReference type="ARBA" id="ARBA00009375"/>
    </source>
</evidence>
<dbReference type="STRING" id="1094466.KQS_07380"/>
<dbReference type="InterPro" id="IPR020094">
    <property type="entry name" value="TruA/RsuA/RluB/E/F_N"/>
</dbReference>
<evidence type="ECO:0000313" key="9">
    <source>
        <dbReference type="EMBL" id="CCG53434.1"/>
    </source>
</evidence>
<dbReference type="PANTHER" id="PTHR11142">
    <property type="entry name" value="PSEUDOURIDYLATE SYNTHASE"/>
    <property type="match status" value="1"/>
</dbReference>
<dbReference type="FunFam" id="3.30.70.580:FF:000001">
    <property type="entry name" value="tRNA pseudouridine synthase A"/>
    <property type="match status" value="1"/>
</dbReference>
<evidence type="ECO:0000313" key="10">
    <source>
        <dbReference type="Proteomes" id="UP000007599"/>
    </source>
</evidence>
<evidence type="ECO:0000256" key="2">
    <source>
        <dbReference type="ARBA" id="ARBA00022694"/>
    </source>
</evidence>
<dbReference type="HAMAP" id="MF_00171">
    <property type="entry name" value="TruA"/>
    <property type="match status" value="1"/>
</dbReference>
<comment type="caution">
    <text evidence="4">Lacks conserved residue(s) required for the propagation of feature annotation.</text>
</comment>
<dbReference type="AlphaFoldDB" id="H8XQY6"/>
<accession>H8XQY6</accession>
<dbReference type="GO" id="GO:0003723">
    <property type="term" value="F:RNA binding"/>
    <property type="evidence" value="ECO:0007669"/>
    <property type="project" value="InterPro"/>
</dbReference>
<keyword evidence="2 4" id="KW-0819">tRNA processing</keyword>